<evidence type="ECO:0000313" key="3">
    <source>
        <dbReference type="WBParaSite" id="ACOC_0000913701-mRNA-1"/>
    </source>
</evidence>
<evidence type="ECO:0000313" key="2">
    <source>
        <dbReference type="Proteomes" id="UP000267027"/>
    </source>
</evidence>
<gene>
    <name evidence="1" type="ORF">ACOC_LOCUS9138</name>
</gene>
<protein>
    <submittedName>
        <fullName evidence="3">DDE_Tnp_1_7 domain-containing protein</fullName>
    </submittedName>
</protein>
<sequence length="203" mass="23117">MEFGWTKSSEKHIRFSLTAEKKHEKSCGQEEKATLVLLRRQQRSQEEVGEEGIRQICPSLKIPFDLDRQLYAELDNDDDISPYSGGENRVAGDLTNAVGCPEKEGHLRKRLKEIVPYNGKSVSLEPYAFEDKLDTRRKCAGNMKYGSEKIFDNVCSMLKWCGVDYLLWMVHHCFKRRAPVPIRKADTVMTSASSTVALCPDGR</sequence>
<dbReference type="WBParaSite" id="ACOC_0000913701-mRNA-1">
    <property type="protein sequence ID" value="ACOC_0000913701-mRNA-1"/>
    <property type="gene ID" value="ACOC_0000913701"/>
</dbReference>
<name>A0A0R3PTL3_ANGCS</name>
<evidence type="ECO:0000313" key="1">
    <source>
        <dbReference type="EMBL" id="VDM60723.1"/>
    </source>
</evidence>
<organism evidence="3">
    <name type="scientific">Angiostrongylus costaricensis</name>
    <name type="common">Nematode worm</name>
    <dbReference type="NCBI Taxonomy" id="334426"/>
    <lineage>
        <taxon>Eukaryota</taxon>
        <taxon>Metazoa</taxon>
        <taxon>Ecdysozoa</taxon>
        <taxon>Nematoda</taxon>
        <taxon>Chromadorea</taxon>
        <taxon>Rhabditida</taxon>
        <taxon>Rhabditina</taxon>
        <taxon>Rhabditomorpha</taxon>
        <taxon>Strongyloidea</taxon>
        <taxon>Metastrongylidae</taxon>
        <taxon>Angiostrongylus</taxon>
    </lineage>
</organism>
<dbReference type="EMBL" id="UYYA01004253">
    <property type="protein sequence ID" value="VDM60723.1"/>
    <property type="molecule type" value="Genomic_DNA"/>
</dbReference>
<dbReference type="AlphaFoldDB" id="A0A0R3PTL3"/>
<reference evidence="3" key="1">
    <citation type="submission" date="2017-02" db="UniProtKB">
        <authorList>
            <consortium name="WormBaseParasite"/>
        </authorList>
    </citation>
    <scope>IDENTIFICATION</scope>
</reference>
<proteinExistence type="predicted"/>
<reference evidence="1 2" key="2">
    <citation type="submission" date="2018-11" db="EMBL/GenBank/DDBJ databases">
        <authorList>
            <consortium name="Pathogen Informatics"/>
        </authorList>
    </citation>
    <scope>NUCLEOTIDE SEQUENCE [LARGE SCALE GENOMIC DNA]</scope>
    <source>
        <strain evidence="1 2">Costa Rica</strain>
    </source>
</reference>
<dbReference type="Proteomes" id="UP000267027">
    <property type="component" value="Unassembled WGS sequence"/>
</dbReference>
<accession>A0A0R3PTL3</accession>
<keyword evidence="2" id="KW-1185">Reference proteome</keyword>